<accession>A0ABU8XR09</accession>
<proteinExistence type="predicted"/>
<comment type="caution">
    <text evidence="1">The sequence shown here is derived from an EMBL/GenBank/DDBJ whole genome shotgun (WGS) entry which is preliminary data.</text>
</comment>
<dbReference type="EMBL" id="JBBLZC010000005">
    <property type="protein sequence ID" value="MEK0082863.1"/>
    <property type="molecule type" value="Genomic_DNA"/>
</dbReference>
<keyword evidence="2" id="KW-1185">Reference proteome</keyword>
<evidence type="ECO:0000313" key="2">
    <source>
        <dbReference type="Proteomes" id="UP001375743"/>
    </source>
</evidence>
<protein>
    <submittedName>
        <fullName evidence="1">Uncharacterized protein</fullName>
    </submittedName>
</protein>
<organism evidence="1 2">
    <name type="scientific">Benzoatithermus flavus</name>
    <dbReference type="NCBI Taxonomy" id="3108223"/>
    <lineage>
        <taxon>Bacteria</taxon>
        <taxon>Pseudomonadati</taxon>
        <taxon>Pseudomonadota</taxon>
        <taxon>Alphaproteobacteria</taxon>
        <taxon>Geminicoccales</taxon>
        <taxon>Geminicoccaceae</taxon>
        <taxon>Benzoatithermus</taxon>
    </lineage>
</organism>
<name>A0ABU8XR09_9PROT</name>
<dbReference type="RefSeq" id="WP_418158830.1">
    <property type="nucleotide sequence ID" value="NZ_JBBLZC010000005.1"/>
</dbReference>
<evidence type="ECO:0000313" key="1">
    <source>
        <dbReference type="EMBL" id="MEK0082863.1"/>
    </source>
</evidence>
<dbReference type="Proteomes" id="UP001375743">
    <property type="component" value="Unassembled WGS sequence"/>
</dbReference>
<reference evidence="1 2" key="1">
    <citation type="submission" date="2024-01" db="EMBL/GenBank/DDBJ databases">
        <title>Multi-omics insights into the function and evolution of sodium benzoate biodegradation pathways in Benzoatithermus flavus gen. nov., sp. nov. from hot spring.</title>
        <authorList>
            <person name="Hu C.-J."/>
            <person name="Li W.-J."/>
        </authorList>
    </citation>
    <scope>NUCLEOTIDE SEQUENCE [LARGE SCALE GENOMIC DNA]</scope>
    <source>
        <strain evidence="1 2">SYSU G07066</strain>
    </source>
</reference>
<sequence>MFVIKDAYSFSATVEVAVPGVGAPTLQSFSASFTVSLDAMEEILAGRLGDQEALRRTWDGWAGIAGEDGQDVPFSEPMRERLIAIPFVRLAVAKTLLDALIGRRAKN</sequence>
<gene>
    <name evidence="1" type="ORF">U1T56_06855</name>
</gene>